<dbReference type="AlphaFoldDB" id="A0A167REI6"/>
<feature type="region of interest" description="Disordered" evidence="1">
    <location>
        <begin position="1"/>
        <end position="37"/>
    </location>
</feature>
<evidence type="ECO:0000313" key="2">
    <source>
        <dbReference type="EMBL" id="OAA58517.1"/>
    </source>
</evidence>
<reference evidence="2 3" key="1">
    <citation type="journal article" date="2016" name="Genome Biol. Evol.">
        <title>Divergent and convergent evolution of fungal pathogenicity.</title>
        <authorList>
            <person name="Shang Y."/>
            <person name="Xiao G."/>
            <person name="Zheng P."/>
            <person name="Cen K."/>
            <person name="Zhan S."/>
            <person name="Wang C."/>
        </authorList>
    </citation>
    <scope>NUCLEOTIDE SEQUENCE [LARGE SCALE GENOMIC DNA]</scope>
    <source>
        <strain evidence="2 3">RCEF 264</strain>
    </source>
</reference>
<name>A0A167REI6_9HYPO</name>
<feature type="compositionally biased region" description="Low complexity" evidence="1">
    <location>
        <begin position="1"/>
        <end position="28"/>
    </location>
</feature>
<sequence>MSEAYGSSSHAGSAKTSGKSKTGKSSGSRFPPLNFEEPGYDVTQSGTHIIPQEFRNMIVWRVYVEFLKLPLDSSSITVQNAAKNHVTIKVDFTSVYDGKYKGVRINMQPNYEIGSSGPEGGPTYKPGQLLVKPVIYWEKSLSAARAVEIQFAEGKSLDWLLFVLCSNKLHGFHFVDLQNKYYGCRDFVTQAVYQFYLAKYTTGEIIDTKPVSPGLAQGVDHVFAALGYRYLAHPLGFPQVCLIDKGYFPEYERVESSFMPYH</sequence>
<gene>
    <name evidence="2" type="ORF">SPI_06590</name>
</gene>
<protein>
    <submittedName>
        <fullName evidence="2">Uncharacterized protein</fullName>
    </submittedName>
</protein>
<evidence type="ECO:0000313" key="3">
    <source>
        <dbReference type="Proteomes" id="UP000076874"/>
    </source>
</evidence>
<dbReference type="Proteomes" id="UP000076874">
    <property type="component" value="Unassembled WGS sequence"/>
</dbReference>
<organism evidence="2 3">
    <name type="scientific">Niveomyces insectorum RCEF 264</name>
    <dbReference type="NCBI Taxonomy" id="1081102"/>
    <lineage>
        <taxon>Eukaryota</taxon>
        <taxon>Fungi</taxon>
        <taxon>Dikarya</taxon>
        <taxon>Ascomycota</taxon>
        <taxon>Pezizomycotina</taxon>
        <taxon>Sordariomycetes</taxon>
        <taxon>Hypocreomycetidae</taxon>
        <taxon>Hypocreales</taxon>
        <taxon>Cordycipitaceae</taxon>
        <taxon>Niveomyces</taxon>
    </lineage>
</organism>
<proteinExistence type="predicted"/>
<comment type="caution">
    <text evidence="2">The sequence shown here is derived from an EMBL/GenBank/DDBJ whole genome shotgun (WGS) entry which is preliminary data.</text>
</comment>
<dbReference type="OrthoDB" id="4174307at2759"/>
<dbReference type="EMBL" id="AZHD01000012">
    <property type="protein sequence ID" value="OAA58517.1"/>
    <property type="molecule type" value="Genomic_DNA"/>
</dbReference>
<keyword evidence="3" id="KW-1185">Reference proteome</keyword>
<evidence type="ECO:0000256" key="1">
    <source>
        <dbReference type="SAM" id="MobiDB-lite"/>
    </source>
</evidence>
<accession>A0A167REI6</accession>